<dbReference type="OrthoDB" id="9765084at2"/>
<dbReference type="InterPro" id="IPR041698">
    <property type="entry name" value="Methyltransf_25"/>
</dbReference>
<dbReference type="PANTHER" id="PTHR43464:SF19">
    <property type="entry name" value="UBIQUINONE BIOSYNTHESIS O-METHYLTRANSFERASE, MITOCHONDRIAL"/>
    <property type="match status" value="1"/>
</dbReference>
<protein>
    <submittedName>
        <fullName evidence="5">Class I SAM-dependent methyltransferase</fullName>
    </submittedName>
</protein>
<dbReference type="PANTHER" id="PTHR43464">
    <property type="entry name" value="METHYLTRANSFERASE"/>
    <property type="match status" value="1"/>
</dbReference>
<evidence type="ECO:0000259" key="4">
    <source>
        <dbReference type="Pfam" id="PF13649"/>
    </source>
</evidence>
<feature type="domain" description="Methyltransferase" evidence="4">
    <location>
        <begin position="49"/>
        <end position="140"/>
    </location>
</feature>
<keyword evidence="1 5" id="KW-0489">Methyltransferase</keyword>
<keyword evidence="3" id="KW-0949">S-adenosyl-L-methionine</keyword>
<name>A0A368TAK8_9ACTN</name>
<keyword evidence="2 5" id="KW-0808">Transferase</keyword>
<comment type="caution">
    <text evidence="5">The sequence shown here is derived from an EMBL/GenBank/DDBJ whole genome shotgun (WGS) entry which is preliminary data.</text>
</comment>
<evidence type="ECO:0000313" key="6">
    <source>
        <dbReference type="Proteomes" id="UP000253318"/>
    </source>
</evidence>
<dbReference type="CDD" id="cd02440">
    <property type="entry name" value="AdoMet_MTases"/>
    <property type="match status" value="1"/>
</dbReference>
<evidence type="ECO:0000256" key="2">
    <source>
        <dbReference type="ARBA" id="ARBA00022679"/>
    </source>
</evidence>
<dbReference type="Pfam" id="PF13649">
    <property type="entry name" value="Methyltransf_25"/>
    <property type="match status" value="1"/>
</dbReference>
<sequence>MPEDVDHRALVRRGYDVLSERYRGDGDTPARHLAWAAELRARLPARARVLDAGCGNGIPVAADLSAHGHAVTGVDVSGVQVARARRLVPGARFVRADLTRTGFAAGSFDAVVCLYVLIHLPRQEQPEVLRRMCRWLRPGGWLLAVTGETDWTGTEQNWLGGPAPMWWSHPDAGTSRRWLAAAGFQVVAEEFVPEGAGGHRLFWARRPA</sequence>
<dbReference type="GO" id="GO:0008168">
    <property type="term" value="F:methyltransferase activity"/>
    <property type="evidence" value="ECO:0007669"/>
    <property type="project" value="UniProtKB-KW"/>
</dbReference>
<dbReference type="EMBL" id="QEIN01000015">
    <property type="protein sequence ID" value="RCV61795.1"/>
    <property type="molecule type" value="Genomic_DNA"/>
</dbReference>
<dbReference type="AlphaFoldDB" id="A0A368TAK8"/>
<evidence type="ECO:0000256" key="3">
    <source>
        <dbReference type="ARBA" id="ARBA00022691"/>
    </source>
</evidence>
<dbReference type="Proteomes" id="UP000253318">
    <property type="component" value="Unassembled WGS sequence"/>
</dbReference>
<dbReference type="SUPFAM" id="SSF53335">
    <property type="entry name" value="S-adenosyl-L-methionine-dependent methyltransferases"/>
    <property type="match status" value="1"/>
</dbReference>
<dbReference type="Gene3D" id="3.40.50.150">
    <property type="entry name" value="Vaccinia Virus protein VP39"/>
    <property type="match status" value="1"/>
</dbReference>
<organism evidence="5 6">
    <name type="scientific">Marinitenerispora sediminis</name>
    <dbReference type="NCBI Taxonomy" id="1931232"/>
    <lineage>
        <taxon>Bacteria</taxon>
        <taxon>Bacillati</taxon>
        <taxon>Actinomycetota</taxon>
        <taxon>Actinomycetes</taxon>
        <taxon>Streptosporangiales</taxon>
        <taxon>Nocardiopsidaceae</taxon>
        <taxon>Marinitenerispora</taxon>
    </lineage>
</organism>
<gene>
    <name evidence="5" type="ORF">DEF24_03495</name>
</gene>
<dbReference type="GO" id="GO:0032259">
    <property type="term" value="P:methylation"/>
    <property type="evidence" value="ECO:0007669"/>
    <property type="project" value="UniProtKB-KW"/>
</dbReference>
<dbReference type="InterPro" id="IPR029063">
    <property type="entry name" value="SAM-dependent_MTases_sf"/>
</dbReference>
<dbReference type="RefSeq" id="WP_114397638.1">
    <property type="nucleotide sequence ID" value="NZ_QEIM01000043.1"/>
</dbReference>
<evidence type="ECO:0000256" key="1">
    <source>
        <dbReference type="ARBA" id="ARBA00022603"/>
    </source>
</evidence>
<reference evidence="5 6" key="1">
    <citation type="submission" date="2018-04" db="EMBL/GenBank/DDBJ databases">
        <title>Novel actinobacteria from marine sediment.</title>
        <authorList>
            <person name="Ng Z.Y."/>
            <person name="Tan G.Y.A."/>
        </authorList>
    </citation>
    <scope>NUCLEOTIDE SEQUENCE [LARGE SCALE GENOMIC DNA]</scope>
    <source>
        <strain evidence="5 6">TPS81</strain>
    </source>
</reference>
<evidence type="ECO:0000313" key="5">
    <source>
        <dbReference type="EMBL" id="RCV61795.1"/>
    </source>
</evidence>
<proteinExistence type="predicted"/>
<accession>A0A368TAK8</accession>
<keyword evidence="6" id="KW-1185">Reference proteome</keyword>